<name>F8MMI6_NEUT8</name>
<dbReference type="AlphaFoldDB" id="F8MMI6"/>
<gene>
    <name evidence="1" type="ORF">NEUTE1DRAFT_116969</name>
</gene>
<keyword evidence="2" id="KW-1185">Reference proteome</keyword>
<sequence length="52" mass="6134">MLDPNGRPPNSERKEIDTPFDIGLSPYLQKSREKRMKSRFPLVEDTLHFCRS</sequence>
<dbReference type="HOGENOM" id="CLU_3087809_0_0_1"/>
<dbReference type="KEGG" id="nte:NEUTE1DRAFT116969"/>
<dbReference type="GeneID" id="20823170"/>
<dbReference type="RefSeq" id="XP_009850942.1">
    <property type="nucleotide sequence ID" value="XM_009852640.1"/>
</dbReference>
<dbReference type="EMBL" id="GL891304">
    <property type="protein sequence ID" value="EGO57860.1"/>
    <property type="molecule type" value="Genomic_DNA"/>
</dbReference>
<organism evidence="1 2">
    <name type="scientific">Neurospora tetrasperma (strain FGSC 2508 / ATCC MYA-4615 / P0657)</name>
    <dbReference type="NCBI Taxonomy" id="510951"/>
    <lineage>
        <taxon>Eukaryota</taxon>
        <taxon>Fungi</taxon>
        <taxon>Dikarya</taxon>
        <taxon>Ascomycota</taxon>
        <taxon>Pezizomycotina</taxon>
        <taxon>Sordariomycetes</taxon>
        <taxon>Sordariomycetidae</taxon>
        <taxon>Sordariales</taxon>
        <taxon>Sordariaceae</taxon>
        <taxon>Neurospora</taxon>
    </lineage>
</organism>
<evidence type="ECO:0000313" key="1">
    <source>
        <dbReference type="EMBL" id="EGO57860.1"/>
    </source>
</evidence>
<proteinExistence type="predicted"/>
<protein>
    <submittedName>
        <fullName evidence="1">Uncharacterized protein</fullName>
    </submittedName>
</protein>
<reference evidence="2" key="1">
    <citation type="journal article" date="2011" name="Genetics">
        <title>Massive changes in genome architecture accompany the transition to self-fertility in the filamentous fungus Neurospora tetrasperma.</title>
        <authorList>
            <person name="Ellison C.E."/>
            <person name="Stajich J.E."/>
            <person name="Jacobson D.J."/>
            <person name="Natvig D.O."/>
            <person name="Lapidus A."/>
            <person name="Foster B."/>
            <person name="Aerts A."/>
            <person name="Riley R."/>
            <person name="Lindquist E.A."/>
            <person name="Grigoriev I.V."/>
            <person name="Taylor J.W."/>
        </authorList>
    </citation>
    <scope>NUCLEOTIDE SEQUENCE [LARGE SCALE GENOMIC DNA]</scope>
    <source>
        <strain evidence="2">FGSC 2508 / P0657</strain>
    </source>
</reference>
<accession>F8MMI6</accession>
<dbReference type="Proteomes" id="UP000008065">
    <property type="component" value="Unassembled WGS sequence"/>
</dbReference>
<dbReference type="VEuPathDB" id="FungiDB:NEUTE1DRAFT_116969"/>
<evidence type="ECO:0000313" key="2">
    <source>
        <dbReference type="Proteomes" id="UP000008065"/>
    </source>
</evidence>